<dbReference type="InterPro" id="IPR027354">
    <property type="entry name" value="YcgL_dom"/>
</dbReference>
<evidence type="ECO:0000313" key="4">
    <source>
        <dbReference type="Proteomes" id="UP000595278"/>
    </source>
</evidence>
<dbReference type="RefSeq" id="WP_201090914.1">
    <property type="nucleotide sequence ID" value="NZ_CP067393.1"/>
</dbReference>
<dbReference type="InterPro" id="IPR038068">
    <property type="entry name" value="YcgL-like_sf"/>
</dbReference>
<dbReference type="HAMAP" id="MF_01866">
    <property type="entry name" value="UPF0745"/>
    <property type="match status" value="1"/>
</dbReference>
<dbReference type="Pfam" id="PF05166">
    <property type="entry name" value="YcgL"/>
    <property type="match status" value="1"/>
</dbReference>
<dbReference type="PANTHER" id="PTHR38109:SF1">
    <property type="entry name" value="PROTEIN YCGL"/>
    <property type="match status" value="1"/>
</dbReference>
<gene>
    <name evidence="3" type="ORF">JHT90_11005</name>
</gene>
<dbReference type="Proteomes" id="UP000595278">
    <property type="component" value="Chromosome"/>
</dbReference>
<organism evidence="3 4">
    <name type="scientific">Entomomonas asaccharolytica</name>
    <dbReference type="NCBI Taxonomy" id="2785331"/>
    <lineage>
        <taxon>Bacteria</taxon>
        <taxon>Pseudomonadati</taxon>
        <taxon>Pseudomonadota</taxon>
        <taxon>Gammaproteobacteria</taxon>
        <taxon>Pseudomonadales</taxon>
        <taxon>Pseudomonadaceae</taxon>
        <taxon>Entomomonas</taxon>
    </lineage>
</organism>
<protein>
    <recommendedName>
        <fullName evidence="1">YcgL domain-containing protein JHT90_11005</fullName>
    </recommendedName>
</protein>
<dbReference type="PANTHER" id="PTHR38109">
    <property type="entry name" value="PROTEIN YCGL"/>
    <property type="match status" value="1"/>
</dbReference>
<accession>A0A974RW88</accession>
<name>A0A974RW88_9GAMM</name>
<dbReference type="Gene3D" id="3.10.510.20">
    <property type="entry name" value="YcgL domain"/>
    <property type="match status" value="1"/>
</dbReference>
<dbReference type="EMBL" id="CP067393">
    <property type="protein sequence ID" value="QQP84920.1"/>
    <property type="molecule type" value="Genomic_DNA"/>
</dbReference>
<feature type="domain" description="YcgL" evidence="2">
    <location>
        <begin position="6"/>
        <end position="91"/>
    </location>
</feature>
<keyword evidence="4" id="KW-1185">Reference proteome</keyword>
<evidence type="ECO:0000313" key="3">
    <source>
        <dbReference type="EMBL" id="QQP84920.1"/>
    </source>
</evidence>
<dbReference type="SUPFAM" id="SSF160191">
    <property type="entry name" value="YcgL-like"/>
    <property type="match status" value="1"/>
</dbReference>
<reference evidence="3 4" key="1">
    <citation type="submission" date="2021-01" db="EMBL/GenBank/DDBJ databases">
        <title>Entomomonas sp. F2A isolated from a house cricket (Acheta domesticus).</title>
        <authorList>
            <person name="Spergser J."/>
            <person name="Busse H.-J."/>
        </authorList>
    </citation>
    <scope>NUCLEOTIDE SEQUENCE [LARGE SCALE GENOMIC DNA]</scope>
    <source>
        <strain evidence="3 4">F2A</strain>
    </source>
</reference>
<evidence type="ECO:0000256" key="1">
    <source>
        <dbReference type="HAMAP-Rule" id="MF_01866"/>
    </source>
</evidence>
<sequence length="101" mass="11725">MAIEKRICSIFKSPRKNEMYLYVDKKEGLERVPEELLSVFGKPQPVFDLLLTTNRKLAREDAVQVLANIEQQGFHLQMPPPPEEDELMSLPDELLRFNDPV</sequence>
<dbReference type="KEGG" id="eaz:JHT90_11005"/>
<evidence type="ECO:0000259" key="2">
    <source>
        <dbReference type="PROSITE" id="PS51648"/>
    </source>
</evidence>
<proteinExistence type="inferred from homology"/>
<dbReference type="PROSITE" id="PS51648">
    <property type="entry name" value="YCGL"/>
    <property type="match status" value="1"/>
</dbReference>
<dbReference type="AlphaFoldDB" id="A0A974RW88"/>